<gene>
    <name evidence="11" type="ORF">F4694_004448</name>
</gene>
<keyword evidence="8 11" id="KW-0560">Oxidoreductase</keyword>
<keyword evidence="9" id="KW-0408">Iron</keyword>
<dbReference type="GO" id="GO:0030288">
    <property type="term" value="C:outer membrane-bounded periplasmic space"/>
    <property type="evidence" value="ECO:0007669"/>
    <property type="project" value="TreeGrafter"/>
</dbReference>
<keyword evidence="6" id="KW-0732">Signal</keyword>
<protein>
    <recommendedName>
        <fullName evidence="3">nitrite reductase (cytochrome; ammonia-forming)</fullName>
        <ecNumber evidence="3">1.7.2.2</ecNumber>
    </recommendedName>
</protein>
<dbReference type="Gene3D" id="1.10.1130.10">
    <property type="entry name" value="Flavocytochrome C3, Chain A"/>
    <property type="match status" value="1"/>
</dbReference>
<reference evidence="12" key="1">
    <citation type="submission" date="2020-07" db="EMBL/GenBank/DDBJ databases">
        <authorList>
            <person name="Partida-Martinez L."/>
            <person name="Huntemann M."/>
            <person name="Clum A."/>
            <person name="Wang J."/>
            <person name="Palaniappan K."/>
            <person name="Ritter S."/>
            <person name="Chen I.-M."/>
            <person name="Stamatis D."/>
            <person name="Reddy T."/>
            <person name="O'Malley R."/>
            <person name="Daum C."/>
            <person name="Shapiro N."/>
            <person name="Ivanova N."/>
            <person name="Kyrpides N."/>
            <person name="Woyke T."/>
        </authorList>
    </citation>
    <scope>NUCLEOTIDE SEQUENCE [LARGE SCALE GENOMIC DNA]</scope>
    <source>
        <strain evidence="12">AT2.8</strain>
    </source>
</reference>
<keyword evidence="5" id="KW-0479">Metal-binding</keyword>
<evidence type="ECO:0000256" key="2">
    <source>
        <dbReference type="ARBA" id="ARBA00009288"/>
    </source>
</evidence>
<dbReference type="Pfam" id="PF02335">
    <property type="entry name" value="Cytochrom_C552"/>
    <property type="match status" value="1"/>
</dbReference>
<proteinExistence type="inferred from homology"/>
<evidence type="ECO:0000256" key="9">
    <source>
        <dbReference type="ARBA" id="ARBA00023004"/>
    </source>
</evidence>
<comment type="subcellular location">
    <subcellularLocation>
        <location evidence="1">Cell envelope</location>
    </subcellularLocation>
</comment>
<dbReference type="PANTHER" id="PTHR30633:SF0">
    <property type="entry name" value="CYTOCHROME C-552"/>
    <property type="match status" value="1"/>
</dbReference>
<organism evidence="11 12">
    <name type="scientific">Neobacillus niacini</name>
    <dbReference type="NCBI Taxonomy" id="86668"/>
    <lineage>
        <taxon>Bacteria</taxon>
        <taxon>Bacillati</taxon>
        <taxon>Bacillota</taxon>
        <taxon>Bacilli</taxon>
        <taxon>Bacillales</taxon>
        <taxon>Bacillaceae</taxon>
        <taxon>Neobacillus</taxon>
    </lineage>
</organism>
<evidence type="ECO:0000256" key="7">
    <source>
        <dbReference type="ARBA" id="ARBA00022837"/>
    </source>
</evidence>
<evidence type="ECO:0000256" key="10">
    <source>
        <dbReference type="ARBA" id="ARBA00049131"/>
    </source>
</evidence>
<keyword evidence="7" id="KW-0106">Calcium</keyword>
<dbReference type="SUPFAM" id="SSF48695">
    <property type="entry name" value="Multiheme cytochromes"/>
    <property type="match status" value="1"/>
</dbReference>
<dbReference type="GO" id="GO:0046872">
    <property type="term" value="F:metal ion binding"/>
    <property type="evidence" value="ECO:0007669"/>
    <property type="project" value="UniProtKB-KW"/>
</dbReference>
<dbReference type="Gene3D" id="1.20.140.10">
    <property type="entry name" value="Butyryl-CoA Dehydrogenase, subunit A, domain 3"/>
    <property type="match status" value="1"/>
</dbReference>
<dbReference type="InterPro" id="IPR003321">
    <property type="entry name" value="Cyt_c552"/>
</dbReference>
<name>A0A852THF0_9BACI</name>
<reference evidence="12" key="2">
    <citation type="submission" date="2020-08" db="EMBL/GenBank/DDBJ databases">
        <title>The Agave Microbiome: Exploring the role of microbial communities in plant adaptations to desert environments.</title>
        <authorList>
            <person name="Partida-Martinez L.P."/>
        </authorList>
    </citation>
    <scope>NUCLEOTIDE SEQUENCE [LARGE SCALE GENOMIC DNA]</scope>
    <source>
        <strain evidence="12">AT2.8</strain>
    </source>
</reference>
<dbReference type="GO" id="GO:0042279">
    <property type="term" value="F:nitrite reductase (cytochrome, ammonia-forming) activity"/>
    <property type="evidence" value="ECO:0007669"/>
    <property type="project" value="UniProtKB-EC"/>
</dbReference>
<keyword evidence="4" id="KW-0349">Heme</keyword>
<comment type="catalytic activity">
    <reaction evidence="10">
        <text>6 Fe(III)-[cytochrome c] + NH4(+) + 2 H2O = 6 Fe(II)-[cytochrome c] + nitrite + 8 H(+)</text>
        <dbReference type="Rhea" id="RHEA:13089"/>
        <dbReference type="Rhea" id="RHEA-COMP:10350"/>
        <dbReference type="Rhea" id="RHEA-COMP:14399"/>
        <dbReference type="ChEBI" id="CHEBI:15377"/>
        <dbReference type="ChEBI" id="CHEBI:15378"/>
        <dbReference type="ChEBI" id="CHEBI:16301"/>
        <dbReference type="ChEBI" id="CHEBI:28938"/>
        <dbReference type="ChEBI" id="CHEBI:29033"/>
        <dbReference type="ChEBI" id="CHEBI:29034"/>
        <dbReference type="EC" id="1.7.2.2"/>
    </reaction>
</comment>
<dbReference type="EMBL" id="JACCBX010000010">
    <property type="protein sequence ID" value="NYE07631.1"/>
    <property type="molecule type" value="Genomic_DNA"/>
</dbReference>
<sequence>MNRFRYGAYLLLLVFVLIITGCSNSSENAGEKTASAKEATGKTGLSKDEISNEAFKELFPLQYNSYMKNEKMEDTTYGGSMKRSKYDPDKEPLLPVLFNGYGFATEYNEERGHVYALEDIRNVKRITDKSVGSCYTCKSTAVPKMIEEMGDDYWGANFNQEIWPKGEAMGHSPIGCSDCHDPETMDLRVTRPSFYKALEAQGVDASNPTKNDMRSYVCGQCHVEYYFAADNSEVTFPWSEGFKPEEMYEYYNTVAKDEGFEKDWVHNISGAPMLKSQHPEYETHTSGTHGKANVSCADCHMPYERVDGKRKITSHYWTSPLKAMDTSCGQCHGDRDLDKLKDRVLEIQEANVSALHEAQDISTTAHYYINKMITSGVSQDKIKQAQEFVRKGQWFWDIIAAENSSGFHNPQGSMDSLRESVVQSNNAISLATEELVKKGVSIEEVKAEIEKVKAVVQAETVNEKKKDHAVNSYFPAQQPVVPAVKK</sequence>
<comment type="caution">
    <text evidence="11">The sequence shown here is derived from an EMBL/GenBank/DDBJ whole genome shotgun (WGS) entry which is preliminary data.</text>
</comment>
<evidence type="ECO:0000256" key="1">
    <source>
        <dbReference type="ARBA" id="ARBA00004196"/>
    </source>
</evidence>
<dbReference type="AlphaFoldDB" id="A0A852THF0"/>
<evidence type="ECO:0000313" key="11">
    <source>
        <dbReference type="EMBL" id="NYE07631.1"/>
    </source>
</evidence>
<dbReference type="PROSITE" id="PS51257">
    <property type="entry name" value="PROKAR_LIPOPROTEIN"/>
    <property type="match status" value="1"/>
</dbReference>
<evidence type="ECO:0000256" key="3">
    <source>
        <dbReference type="ARBA" id="ARBA00011887"/>
    </source>
</evidence>
<dbReference type="CDD" id="cd00548">
    <property type="entry name" value="NrfA-like"/>
    <property type="match status" value="1"/>
</dbReference>
<dbReference type="PANTHER" id="PTHR30633">
    <property type="entry name" value="CYTOCHROME C-552 RESPIRATORY NITRITE REDUCTASE"/>
    <property type="match status" value="1"/>
</dbReference>
<dbReference type="GO" id="GO:0020037">
    <property type="term" value="F:heme binding"/>
    <property type="evidence" value="ECO:0007669"/>
    <property type="project" value="TreeGrafter"/>
</dbReference>
<dbReference type="EC" id="1.7.2.2" evidence="3"/>
<evidence type="ECO:0000313" key="12">
    <source>
        <dbReference type="Proteomes" id="UP000548423"/>
    </source>
</evidence>
<accession>A0A852THF0</accession>
<evidence type="ECO:0000256" key="6">
    <source>
        <dbReference type="ARBA" id="ARBA00022729"/>
    </source>
</evidence>
<dbReference type="GO" id="GO:0019645">
    <property type="term" value="P:anaerobic electron transport chain"/>
    <property type="evidence" value="ECO:0007669"/>
    <property type="project" value="TreeGrafter"/>
</dbReference>
<evidence type="ECO:0000256" key="4">
    <source>
        <dbReference type="ARBA" id="ARBA00022617"/>
    </source>
</evidence>
<evidence type="ECO:0000256" key="5">
    <source>
        <dbReference type="ARBA" id="ARBA00022723"/>
    </source>
</evidence>
<dbReference type="PIRSF" id="PIRSF000243">
    <property type="entry name" value="Cyt_c552"/>
    <property type="match status" value="1"/>
</dbReference>
<evidence type="ECO:0000256" key="8">
    <source>
        <dbReference type="ARBA" id="ARBA00023002"/>
    </source>
</evidence>
<dbReference type="InterPro" id="IPR036280">
    <property type="entry name" value="Multihaem_cyt_sf"/>
</dbReference>
<comment type="similarity">
    <text evidence="2">Belongs to the cytochrome c-552 family.</text>
</comment>
<dbReference type="Proteomes" id="UP000548423">
    <property type="component" value="Unassembled WGS sequence"/>
</dbReference>